<dbReference type="Pfam" id="PF00743">
    <property type="entry name" value="FMO-like"/>
    <property type="match status" value="2"/>
</dbReference>
<evidence type="ECO:0000313" key="7">
    <source>
        <dbReference type="Proteomes" id="UP000566819"/>
    </source>
</evidence>
<keyword evidence="3" id="KW-0274">FAD</keyword>
<protein>
    <recommendedName>
        <fullName evidence="8">Flavin-containing monooxygenase</fullName>
    </recommendedName>
</protein>
<gene>
    <name evidence="6" type="ORF">G7Y89_g10896</name>
</gene>
<keyword evidence="4" id="KW-0560">Oxidoreductase</keyword>
<comment type="caution">
    <text evidence="6">The sequence shown here is derived from an EMBL/GenBank/DDBJ whole genome shotgun (WGS) entry which is preliminary data.</text>
</comment>
<dbReference type="GO" id="GO:0050661">
    <property type="term" value="F:NADP binding"/>
    <property type="evidence" value="ECO:0007669"/>
    <property type="project" value="InterPro"/>
</dbReference>
<dbReference type="InterPro" id="IPR036188">
    <property type="entry name" value="FAD/NAD-bd_sf"/>
</dbReference>
<dbReference type="GO" id="GO:0004499">
    <property type="term" value="F:N,N-dimethylaniline monooxygenase activity"/>
    <property type="evidence" value="ECO:0007669"/>
    <property type="project" value="InterPro"/>
</dbReference>
<dbReference type="InterPro" id="IPR020946">
    <property type="entry name" value="Flavin_mOase-like"/>
</dbReference>
<dbReference type="PRINTS" id="PR00419">
    <property type="entry name" value="ADXRDTASE"/>
</dbReference>
<comment type="similarity">
    <text evidence="1">Belongs to the FMO family.</text>
</comment>
<dbReference type="GO" id="GO:0050660">
    <property type="term" value="F:flavin adenine dinucleotide binding"/>
    <property type="evidence" value="ECO:0007669"/>
    <property type="project" value="InterPro"/>
</dbReference>
<evidence type="ECO:0000256" key="3">
    <source>
        <dbReference type="ARBA" id="ARBA00022827"/>
    </source>
</evidence>
<sequence>MCYTVAALIFNFQLLQIPRSIIDANPKGPVIVNREAEAFVVIVDPFTIGRSPVPNSTDSLVLFDPSQKHFFDLVADLIPPRKMRVAVIGGGPSGLVTLKYLITAHNFHGGEPIEARLFESKESVAGTFRYRVYEDAELVSSKYLTPFSDFRLPASDADFVPVGTFVSVKRNASGGHVISISKGEDTEEWECDAVAVCSGLHVEPDIPHVKGIENVPVVMHSSQFKKRSDFGEGKNIMVLGAGETAHDISFLAVTSPTKSVTMCHRDGFFYAPKLLPVPIILSSINKSEKAQRNIPADTSIASLFDSAYVHPSLQKGSLMWTAYDQWAKRVFWLISGTSGGLDQWAGGISPERFHLSTILFVKSGKAIPYISAPYRSKSLFNTIRSKLINIPIKPTQNRTIDLAPWPESISPSGVVTFTPSTRPEAALLKDKVLKPDIIVFCTGYTISFPFLDSTYPTPLTADRRGIYSSTDPSVGFIGFVRPAIGAIPPLSELQAMHWVLSLLGHMRPSNELRDIDYKLRVHPGRRDYENYAVEHEAYAYQLALDMGVAASFTEVCGFGFKTAFTWAMGPNFNTKFRLVGPWKWDGANEIMRTELWNVVKKSGGWFFFATYTLIPFVIFGSMSGVLYAGSATADSLKRLGRLLQRPFKKGKKQKSI</sequence>
<evidence type="ECO:0000256" key="1">
    <source>
        <dbReference type="ARBA" id="ARBA00009183"/>
    </source>
</evidence>
<accession>A0A8H4RBV1</accession>
<organism evidence="6 7">
    <name type="scientific">Cudoniella acicularis</name>
    <dbReference type="NCBI Taxonomy" id="354080"/>
    <lineage>
        <taxon>Eukaryota</taxon>
        <taxon>Fungi</taxon>
        <taxon>Dikarya</taxon>
        <taxon>Ascomycota</taxon>
        <taxon>Pezizomycotina</taxon>
        <taxon>Leotiomycetes</taxon>
        <taxon>Helotiales</taxon>
        <taxon>Tricladiaceae</taxon>
        <taxon>Cudoniella</taxon>
    </lineage>
</organism>
<dbReference type="InterPro" id="IPR050346">
    <property type="entry name" value="FMO-like"/>
</dbReference>
<dbReference type="PANTHER" id="PTHR23023">
    <property type="entry name" value="DIMETHYLANILINE MONOOXYGENASE"/>
    <property type="match status" value="1"/>
</dbReference>
<feature type="transmembrane region" description="Helical" evidence="5">
    <location>
        <begin position="605"/>
        <end position="628"/>
    </location>
</feature>
<keyword evidence="2" id="KW-0285">Flavoprotein</keyword>
<dbReference type="Proteomes" id="UP000566819">
    <property type="component" value="Unassembled WGS sequence"/>
</dbReference>
<keyword evidence="7" id="KW-1185">Reference proteome</keyword>
<evidence type="ECO:0000313" key="6">
    <source>
        <dbReference type="EMBL" id="KAF4627260.1"/>
    </source>
</evidence>
<evidence type="ECO:0000256" key="5">
    <source>
        <dbReference type="SAM" id="Phobius"/>
    </source>
</evidence>
<reference evidence="6 7" key="1">
    <citation type="submission" date="2020-03" db="EMBL/GenBank/DDBJ databases">
        <title>Draft Genome Sequence of Cudoniella acicularis.</title>
        <authorList>
            <person name="Buettner E."/>
            <person name="Kellner H."/>
        </authorList>
    </citation>
    <scope>NUCLEOTIDE SEQUENCE [LARGE SCALE GENOMIC DNA]</scope>
    <source>
        <strain evidence="6 7">DSM 108380</strain>
    </source>
</reference>
<proteinExistence type="inferred from homology"/>
<evidence type="ECO:0000256" key="4">
    <source>
        <dbReference type="ARBA" id="ARBA00023002"/>
    </source>
</evidence>
<dbReference type="SUPFAM" id="SSF51905">
    <property type="entry name" value="FAD/NAD(P)-binding domain"/>
    <property type="match status" value="1"/>
</dbReference>
<dbReference type="AlphaFoldDB" id="A0A8H4RBV1"/>
<dbReference type="OrthoDB" id="66881at2759"/>
<keyword evidence="5" id="KW-0472">Membrane</keyword>
<name>A0A8H4RBV1_9HELO</name>
<dbReference type="Gene3D" id="3.50.50.60">
    <property type="entry name" value="FAD/NAD(P)-binding domain"/>
    <property type="match status" value="3"/>
</dbReference>
<evidence type="ECO:0008006" key="8">
    <source>
        <dbReference type="Google" id="ProtNLM"/>
    </source>
</evidence>
<keyword evidence="5" id="KW-0812">Transmembrane</keyword>
<keyword evidence="5" id="KW-1133">Transmembrane helix</keyword>
<evidence type="ECO:0000256" key="2">
    <source>
        <dbReference type="ARBA" id="ARBA00022630"/>
    </source>
</evidence>
<dbReference type="EMBL" id="JAAMPI010001000">
    <property type="protein sequence ID" value="KAF4627260.1"/>
    <property type="molecule type" value="Genomic_DNA"/>
</dbReference>